<dbReference type="EMBL" id="JAHQIW010007468">
    <property type="protein sequence ID" value="KAJ1374566.1"/>
    <property type="molecule type" value="Genomic_DNA"/>
</dbReference>
<name>A0AAD5RED1_PARTN</name>
<dbReference type="AlphaFoldDB" id="A0AAD5RED1"/>
<organism evidence="1 2">
    <name type="scientific">Parelaphostrongylus tenuis</name>
    <name type="common">Meningeal worm</name>
    <dbReference type="NCBI Taxonomy" id="148309"/>
    <lineage>
        <taxon>Eukaryota</taxon>
        <taxon>Metazoa</taxon>
        <taxon>Ecdysozoa</taxon>
        <taxon>Nematoda</taxon>
        <taxon>Chromadorea</taxon>
        <taxon>Rhabditida</taxon>
        <taxon>Rhabditina</taxon>
        <taxon>Rhabditomorpha</taxon>
        <taxon>Strongyloidea</taxon>
        <taxon>Metastrongylidae</taxon>
        <taxon>Parelaphostrongylus</taxon>
    </lineage>
</organism>
<dbReference type="Proteomes" id="UP001196413">
    <property type="component" value="Unassembled WGS sequence"/>
</dbReference>
<evidence type="ECO:0000313" key="1">
    <source>
        <dbReference type="EMBL" id="KAJ1374566.1"/>
    </source>
</evidence>
<proteinExistence type="predicted"/>
<gene>
    <name evidence="1" type="ORF">KIN20_038467</name>
</gene>
<sequence>MRSRKVDARSIPYLANERKDPKFDLRQRSKIKDTDLHARISKTRWVEHVMRFKDNRWMRAVTNWISRDIKRFIGRPPTRWSDFFTKGIEKRYDAHRIPRAWTTHWAILAHDREKWKCCWYQLESPDDQRDDSDTGDPKNSSF</sequence>
<accession>A0AAD5RED1</accession>
<evidence type="ECO:0000313" key="2">
    <source>
        <dbReference type="Proteomes" id="UP001196413"/>
    </source>
</evidence>
<comment type="caution">
    <text evidence="1">The sequence shown here is derived from an EMBL/GenBank/DDBJ whole genome shotgun (WGS) entry which is preliminary data.</text>
</comment>
<reference evidence="1" key="1">
    <citation type="submission" date="2021-06" db="EMBL/GenBank/DDBJ databases">
        <title>Parelaphostrongylus tenuis whole genome reference sequence.</title>
        <authorList>
            <person name="Garwood T.J."/>
            <person name="Larsen P.A."/>
            <person name="Fountain-Jones N.M."/>
            <person name="Garbe J.R."/>
            <person name="Macchietto M.G."/>
            <person name="Kania S.A."/>
            <person name="Gerhold R.W."/>
            <person name="Richards J.E."/>
            <person name="Wolf T.M."/>
        </authorList>
    </citation>
    <scope>NUCLEOTIDE SEQUENCE</scope>
    <source>
        <strain evidence="1">MNPRO001-30</strain>
        <tissue evidence="1">Meninges</tissue>
    </source>
</reference>
<protein>
    <submittedName>
        <fullName evidence="1">Uncharacterized protein</fullName>
    </submittedName>
</protein>
<keyword evidence="2" id="KW-1185">Reference proteome</keyword>